<feature type="binding site" description="axial binding residue" evidence="8">
    <location>
        <position position="508"/>
    </location>
    <ligand>
        <name>heme</name>
        <dbReference type="ChEBI" id="CHEBI:30413"/>
    </ligand>
    <ligandPart>
        <name>Fe</name>
        <dbReference type="ChEBI" id="CHEBI:18248"/>
    </ligandPart>
</feature>
<dbReference type="CDD" id="cd11063">
    <property type="entry name" value="CYP52"/>
    <property type="match status" value="1"/>
</dbReference>
<dbReference type="OrthoDB" id="1470350at2759"/>
<name>A0A8E2AUV0_9APHY</name>
<dbReference type="GO" id="GO:0004497">
    <property type="term" value="F:monooxygenase activity"/>
    <property type="evidence" value="ECO:0007669"/>
    <property type="project" value="UniProtKB-KW"/>
</dbReference>
<keyword evidence="5 9" id="KW-0560">Oxidoreductase</keyword>
<dbReference type="Pfam" id="PF00067">
    <property type="entry name" value="p450"/>
    <property type="match status" value="1"/>
</dbReference>
<evidence type="ECO:0000313" key="10">
    <source>
        <dbReference type="EMBL" id="OCH88532.1"/>
    </source>
</evidence>
<evidence type="ECO:0000256" key="9">
    <source>
        <dbReference type="RuleBase" id="RU000461"/>
    </source>
</evidence>
<evidence type="ECO:0000256" key="3">
    <source>
        <dbReference type="ARBA" id="ARBA00022617"/>
    </source>
</evidence>
<comment type="cofactor">
    <cofactor evidence="1 8">
        <name>heme</name>
        <dbReference type="ChEBI" id="CHEBI:30413"/>
    </cofactor>
</comment>
<dbReference type="InterPro" id="IPR047146">
    <property type="entry name" value="Cyt_P450_E_CYP52_fungi"/>
</dbReference>
<keyword evidence="6 8" id="KW-0408">Iron</keyword>
<gene>
    <name evidence="10" type="ORF">OBBRIDRAFT_779957</name>
</gene>
<evidence type="ECO:0000256" key="6">
    <source>
        <dbReference type="ARBA" id="ARBA00023004"/>
    </source>
</evidence>
<dbReference type="Gene3D" id="1.10.630.10">
    <property type="entry name" value="Cytochrome P450"/>
    <property type="match status" value="1"/>
</dbReference>
<dbReference type="PROSITE" id="PS00086">
    <property type="entry name" value="CYTOCHROME_P450"/>
    <property type="match status" value="1"/>
</dbReference>
<dbReference type="InterPro" id="IPR002401">
    <property type="entry name" value="Cyt_P450_E_grp-I"/>
</dbReference>
<evidence type="ECO:0000256" key="8">
    <source>
        <dbReference type="PIRSR" id="PIRSR602401-1"/>
    </source>
</evidence>
<dbReference type="Proteomes" id="UP000250043">
    <property type="component" value="Unassembled WGS sequence"/>
</dbReference>
<keyword evidence="7 9" id="KW-0503">Monooxygenase</keyword>
<dbReference type="InterPro" id="IPR001128">
    <property type="entry name" value="Cyt_P450"/>
</dbReference>
<evidence type="ECO:0000313" key="11">
    <source>
        <dbReference type="Proteomes" id="UP000250043"/>
    </source>
</evidence>
<dbReference type="GO" id="GO:0020037">
    <property type="term" value="F:heme binding"/>
    <property type="evidence" value="ECO:0007669"/>
    <property type="project" value="InterPro"/>
</dbReference>
<keyword evidence="11" id="KW-1185">Reference proteome</keyword>
<reference evidence="10 11" key="1">
    <citation type="submission" date="2016-07" db="EMBL/GenBank/DDBJ databases">
        <title>Draft genome of the white-rot fungus Obba rivulosa 3A-2.</title>
        <authorList>
            <consortium name="DOE Joint Genome Institute"/>
            <person name="Miettinen O."/>
            <person name="Riley R."/>
            <person name="Acob R."/>
            <person name="Barry K."/>
            <person name="Cullen D."/>
            <person name="De Vries R."/>
            <person name="Hainaut M."/>
            <person name="Hatakka A."/>
            <person name="Henrissat B."/>
            <person name="Hilden K."/>
            <person name="Kuo R."/>
            <person name="Labutti K."/>
            <person name="Lipzen A."/>
            <person name="Makela M.R."/>
            <person name="Sandor L."/>
            <person name="Spatafora J.W."/>
            <person name="Grigoriev I.V."/>
            <person name="Hibbett D.S."/>
        </authorList>
    </citation>
    <scope>NUCLEOTIDE SEQUENCE [LARGE SCALE GENOMIC DNA]</scope>
    <source>
        <strain evidence="10 11">3A-2</strain>
    </source>
</reference>
<evidence type="ECO:0000256" key="7">
    <source>
        <dbReference type="ARBA" id="ARBA00023033"/>
    </source>
</evidence>
<dbReference type="InterPro" id="IPR036396">
    <property type="entry name" value="Cyt_P450_sf"/>
</dbReference>
<accession>A0A8E2AUV0</accession>
<sequence>MAIITPGLAFLLRISPYLILPPIIAHVVLHVVARFPGIIVLDWLRIPSYILSYPIFLGVSSALNRIREEHEIRSLGAVRAPEVRGKWPWNIDLLLSRLGRKKDGYPLDAVEDMARQYGYVFGVSILGEKRIATLEPSHLKTILATDFQKWEKGEIWKYRVESVLGSGVFAADGDMWKFHRSMSRPFFTRDRISDFEIFDRHTDEVLSIMRARRGAPIDFQDLIGWFTLDSATEFLLGHCVHSLRKLVDGGTMFQNTEANPDVFARALFEVQAQVSRRGRMAPLWPLFEILEDKTSKNMKILHRFINPIIQEALEKQRALKMAETGQESPALDRASLLDELVILTDDPKLIADETLNILIAGRDSTAGTLSFLVYLLSQHPDILKRLRAEVMLQVGPTRSPEYSDFRDMKFLRACINETLRLFPPVPANMRSPNQATTLPPTEPGGKPFYVPAGVTVVYSDMLIHRRKDLWGPDADQFDPDRFLDERLHKYLTPNPFIFVPFNAGPRICLGQQFAYNEISFFITRLLQAFDCIEFASDAQPPEAIPPASWANKGGRMAIDKIRPKVGFTMYIEGGLHVRFRETQVEL</sequence>
<proteinExistence type="inferred from homology"/>
<dbReference type="PANTHER" id="PTHR24287">
    <property type="entry name" value="P450, PUTATIVE (EUROFUNG)-RELATED"/>
    <property type="match status" value="1"/>
</dbReference>
<dbReference type="InterPro" id="IPR017972">
    <property type="entry name" value="Cyt_P450_CS"/>
</dbReference>
<evidence type="ECO:0000256" key="5">
    <source>
        <dbReference type="ARBA" id="ARBA00023002"/>
    </source>
</evidence>
<evidence type="ECO:0000256" key="1">
    <source>
        <dbReference type="ARBA" id="ARBA00001971"/>
    </source>
</evidence>
<evidence type="ECO:0000256" key="2">
    <source>
        <dbReference type="ARBA" id="ARBA00010617"/>
    </source>
</evidence>
<comment type="similarity">
    <text evidence="2 9">Belongs to the cytochrome P450 family.</text>
</comment>
<evidence type="ECO:0000256" key="4">
    <source>
        <dbReference type="ARBA" id="ARBA00022723"/>
    </source>
</evidence>
<dbReference type="PRINTS" id="PR00385">
    <property type="entry name" value="P450"/>
</dbReference>
<dbReference type="GO" id="GO:0005506">
    <property type="term" value="F:iron ion binding"/>
    <property type="evidence" value="ECO:0007669"/>
    <property type="project" value="InterPro"/>
</dbReference>
<dbReference type="PRINTS" id="PR00463">
    <property type="entry name" value="EP450I"/>
</dbReference>
<organism evidence="10 11">
    <name type="scientific">Obba rivulosa</name>
    <dbReference type="NCBI Taxonomy" id="1052685"/>
    <lineage>
        <taxon>Eukaryota</taxon>
        <taxon>Fungi</taxon>
        <taxon>Dikarya</taxon>
        <taxon>Basidiomycota</taxon>
        <taxon>Agaricomycotina</taxon>
        <taxon>Agaricomycetes</taxon>
        <taxon>Polyporales</taxon>
        <taxon>Gelatoporiaceae</taxon>
        <taxon>Obba</taxon>
    </lineage>
</organism>
<keyword evidence="3 8" id="KW-0349">Heme</keyword>
<protein>
    <submittedName>
        <fullName evidence="10">Cytochrome P450 monooxygenase</fullName>
    </submittedName>
</protein>
<dbReference type="PANTHER" id="PTHR24287:SF1">
    <property type="entry name" value="P450, PUTATIVE (EUROFUNG)-RELATED"/>
    <property type="match status" value="1"/>
</dbReference>
<keyword evidence="4 8" id="KW-0479">Metal-binding</keyword>
<dbReference type="SUPFAM" id="SSF48264">
    <property type="entry name" value="Cytochrome P450"/>
    <property type="match status" value="1"/>
</dbReference>
<dbReference type="EMBL" id="KV722450">
    <property type="protein sequence ID" value="OCH88532.1"/>
    <property type="molecule type" value="Genomic_DNA"/>
</dbReference>
<dbReference type="AlphaFoldDB" id="A0A8E2AUV0"/>
<dbReference type="GO" id="GO:0016705">
    <property type="term" value="F:oxidoreductase activity, acting on paired donors, with incorporation or reduction of molecular oxygen"/>
    <property type="evidence" value="ECO:0007669"/>
    <property type="project" value="InterPro"/>
</dbReference>